<accession>A0AAJ4D4W4</accession>
<name>A0AAJ4D4W4_9BACI</name>
<sequence length="110" mass="12738">MDFIYVEVLKDSNLTKYISLLRKTSSKPIKELKQAIESGKPVIECDYYDTEELKSLVIIIEQLLSLGASIKIYENDREITLEMLKNLIETYEGIAKDREELDELLFGDDD</sequence>
<dbReference type="EMBL" id="CP035232">
    <property type="protein sequence ID" value="QAT67843.1"/>
    <property type="molecule type" value="Genomic_DNA"/>
</dbReference>
<evidence type="ECO:0000313" key="2">
    <source>
        <dbReference type="Proteomes" id="UP000288675"/>
    </source>
</evidence>
<dbReference type="Proteomes" id="UP000288675">
    <property type="component" value="Chromosome"/>
</dbReference>
<protein>
    <submittedName>
        <fullName evidence="1">Uncharacterized protein</fullName>
    </submittedName>
</protein>
<dbReference type="KEGG" id="bgy:BGLY_2128"/>
<dbReference type="RefSeq" id="WP_046132497.1">
    <property type="nucleotide sequence ID" value="NZ_JASHHQ010000004.1"/>
</dbReference>
<evidence type="ECO:0000313" key="1">
    <source>
        <dbReference type="EMBL" id="QAT67843.1"/>
    </source>
</evidence>
<gene>
    <name evidence="1" type="ORF">EQZ20_10810</name>
</gene>
<proteinExistence type="predicted"/>
<dbReference type="AlphaFoldDB" id="A0AAJ4D4W4"/>
<reference evidence="1 2" key="1">
    <citation type="submission" date="2019-01" db="EMBL/GenBank/DDBJ databases">
        <title>Genome sequence of Bacillus glycinifermentans SRCM103574.</title>
        <authorList>
            <person name="Kong H.-J."/>
            <person name="Jeong S.-Y."/>
            <person name="Jeong D.-Y."/>
        </authorList>
    </citation>
    <scope>NUCLEOTIDE SEQUENCE [LARGE SCALE GENOMIC DNA]</scope>
    <source>
        <strain evidence="1 2">SRCM103574</strain>
    </source>
</reference>
<organism evidence="1 2">
    <name type="scientific">Bacillus glycinifermentans</name>
    <dbReference type="NCBI Taxonomy" id="1664069"/>
    <lineage>
        <taxon>Bacteria</taxon>
        <taxon>Bacillati</taxon>
        <taxon>Bacillota</taxon>
        <taxon>Bacilli</taxon>
        <taxon>Bacillales</taxon>
        <taxon>Bacillaceae</taxon>
        <taxon>Bacillus</taxon>
    </lineage>
</organism>